<keyword evidence="7" id="KW-0349">Heme</keyword>
<keyword evidence="5" id="KW-0472">Membrane</keyword>
<evidence type="ECO:0000256" key="1">
    <source>
        <dbReference type="ARBA" id="ARBA00004167"/>
    </source>
</evidence>
<dbReference type="InterPro" id="IPR036396">
    <property type="entry name" value="Cyt_P450_sf"/>
</dbReference>
<dbReference type="PROSITE" id="PS00086">
    <property type="entry name" value="CYTOCHROME_P450"/>
    <property type="match status" value="1"/>
</dbReference>
<proteinExistence type="inferred from homology"/>
<dbReference type="SUPFAM" id="SSF48264">
    <property type="entry name" value="Cytochrome P450"/>
    <property type="match status" value="1"/>
</dbReference>
<evidence type="ECO:0000256" key="5">
    <source>
        <dbReference type="ARBA" id="ARBA00022989"/>
    </source>
</evidence>
<comment type="subcellular location">
    <subcellularLocation>
        <location evidence="1">Membrane</location>
        <topology evidence="1">Single-pass membrane protein</topology>
    </subcellularLocation>
</comment>
<keyword evidence="6 7" id="KW-0408">Iron</keyword>
<dbReference type="PRINTS" id="PR00385">
    <property type="entry name" value="P450"/>
</dbReference>
<gene>
    <name evidence="8" type="ORF">FSB_LOCUS29653</name>
</gene>
<dbReference type="EMBL" id="OIVN01002224">
    <property type="protein sequence ID" value="SPD01771.1"/>
    <property type="molecule type" value="Genomic_DNA"/>
</dbReference>
<keyword evidence="7" id="KW-0560">Oxidoreductase</keyword>
<sequence length="248" mass="28689">MVGKIVEERRKGMNFTDEKAPIIDAVDLLLRDSSESSETQRLPLDFISQHLLEMMVPGEETMPTAMTLAVKFLSDNPVVLQNLMEENMELKRRKTDSCEDYTWTDYMSLQFTQNVISETLRMANIINGVWRKALKDVEIKGYSIPQGWCVLTSFISVHMDEDNYENPYKFNPWRWEKIAATVSNNCLTPFGGGQRLCPGLELSRLELSIFLHYLVTTYRWVAQQDEIVYFPTVKMKRKLPITVTPISC</sequence>
<keyword evidence="7" id="KW-0503">Monooxygenase</keyword>
<dbReference type="PRINTS" id="PR00359">
    <property type="entry name" value="BP450"/>
</dbReference>
<evidence type="ECO:0000256" key="7">
    <source>
        <dbReference type="RuleBase" id="RU000461"/>
    </source>
</evidence>
<evidence type="ECO:0008006" key="9">
    <source>
        <dbReference type="Google" id="ProtNLM"/>
    </source>
</evidence>
<accession>A0A2N9GR18</accession>
<dbReference type="InterPro" id="IPR017972">
    <property type="entry name" value="Cyt_P450_CS"/>
</dbReference>
<reference evidence="8" key="1">
    <citation type="submission" date="2018-02" db="EMBL/GenBank/DDBJ databases">
        <authorList>
            <person name="Cohen D.B."/>
            <person name="Kent A.D."/>
        </authorList>
    </citation>
    <scope>NUCLEOTIDE SEQUENCE</scope>
</reference>
<dbReference type="Pfam" id="PF00067">
    <property type="entry name" value="p450"/>
    <property type="match status" value="1"/>
</dbReference>
<evidence type="ECO:0000256" key="3">
    <source>
        <dbReference type="ARBA" id="ARBA00022692"/>
    </source>
</evidence>
<comment type="similarity">
    <text evidence="2 7">Belongs to the cytochrome P450 family.</text>
</comment>
<keyword evidence="4 7" id="KW-0479">Metal-binding</keyword>
<dbReference type="GO" id="GO:0020037">
    <property type="term" value="F:heme binding"/>
    <property type="evidence" value="ECO:0007669"/>
    <property type="project" value="InterPro"/>
</dbReference>
<keyword evidence="3" id="KW-0812">Transmembrane</keyword>
<evidence type="ECO:0000256" key="2">
    <source>
        <dbReference type="ARBA" id="ARBA00010617"/>
    </source>
</evidence>
<dbReference type="AlphaFoldDB" id="A0A2N9GR18"/>
<name>A0A2N9GR18_FAGSY</name>
<dbReference type="InterPro" id="IPR001128">
    <property type="entry name" value="Cyt_P450"/>
</dbReference>
<keyword evidence="5" id="KW-1133">Transmembrane helix</keyword>
<protein>
    <recommendedName>
        <fullName evidence="9">3-epi-6-deoxocathasterone 23-monooxygenase</fullName>
    </recommendedName>
</protein>
<dbReference type="PANTHER" id="PTHR24286:SF254">
    <property type="entry name" value="3-EPI-6-DEOXOCATHASTERONE 23-MONOOXYGENASE CYP90C1"/>
    <property type="match status" value="1"/>
</dbReference>
<organism evidence="8">
    <name type="scientific">Fagus sylvatica</name>
    <name type="common">Beechnut</name>
    <dbReference type="NCBI Taxonomy" id="28930"/>
    <lineage>
        <taxon>Eukaryota</taxon>
        <taxon>Viridiplantae</taxon>
        <taxon>Streptophyta</taxon>
        <taxon>Embryophyta</taxon>
        <taxon>Tracheophyta</taxon>
        <taxon>Spermatophyta</taxon>
        <taxon>Magnoliopsida</taxon>
        <taxon>eudicotyledons</taxon>
        <taxon>Gunneridae</taxon>
        <taxon>Pentapetalae</taxon>
        <taxon>rosids</taxon>
        <taxon>fabids</taxon>
        <taxon>Fagales</taxon>
        <taxon>Fagaceae</taxon>
        <taxon>Fagus</taxon>
    </lineage>
</organism>
<dbReference type="GO" id="GO:0016020">
    <property type="term" value="C:membrane"/>
    <property type="evidence" value="ECO:0007669"/>
    <property type="project" value="UniProtKB-SubCell"/>
</dbReference>
<dbReference type="PANTHER" id="PTHR24286">
    <property type="entry name" value="CYTOCHROME P450 26"/>
    <property type="match status" value="1"/>
</dbReference>
<dbReference type="GO" id="GO:0016709">
    <property type="term" value="F:oxidoreductase activity, acting on paired donors, with incorporation or reduction of molecular oxygen, NAD(P)H as one donor, and incorporation of one atom of oxygen"/>
    <property type="evidence" value="ECO:0007669"/>
    <property type="project" value="TreeGrafter"/>
</dbReference>
<evidence type="ECO:0000313" key="8">
    <source>
        <dbReference type="EMBL" id="SPD01771.1"/>
    </source>
</evidence>
<evidence type="ECO:0000256" key="6">
    <source>
        <dbReference type="ARBA" id="ARBA00023004"/>
    </source>
</evidence>
<dbReference type="GO" id="GO:0010268">
    <property type="term" value="P:brassinosteroid homeostasis"/>
    <property type="evidence" value="ECO:0007669"/>
    <property type="project" value="TreeGrafter"/>
</dbReference>
<evidence type="ECO:0000256" key="4">
    <source>
        <dbReference type="ARBA" id="ARBA00022723"/>
    </source>
</evidence>
<dbReference type="GO" id="GO:0016132">
    <property type="term" value="P:brassinosteroid biosynthetic process"/>
    <property type="evidence" value="ECO:0007669"/>
    <property type="project" value="TreeGrafter"/>
</dbReference>
<dbReference type="GO" id="GO:0016125">
    <property type="term" value="P:sterol metabolic process"/>
    <property type="evidence" value="ECO:0007669"/>
    <property type="project" value="TreeGrafter"/>
</dbReference>
<dbReference type="GO" id="GO:0005506">
    <property type="term" value="F:iron ion binding"/>
    <property type="evidence" value="ECO:0007669"/>
    <property type="project" value="InterPro"/>
</dbReference>
<dbReference type="InterPro" id="IPR002397">
    <property type="entry name" value="Cyt_P450_B"/>
</dbReference>
<dbReference type="Gene3D" id="1.10.630.10">
    <property type="entry name" value="Cytochrome P450"/>
    <property type="match status" value="1"/>
</dbReference>